<evidence type="ECO:0000313" key="2">
    <source>
        <dbReference type="EMBL" id="HEB48369.1"/>
    </source>
</evidence>
<protein>
    <recommendedName>
        <fullName evidence="1">Nmd3 N-terminal domain-containing protein</fullName>
    </recommendedName>
</protein>
<organism evidence="2">
    <name type="scientific">Thermofilum pendens</name>
    <dbReference type="NCBI Taxonomy" id="2269"/>
    <lineage>
        <taxon>Archaea</taxon>
        <taxon>Thermoproteota</taxon>
        <taxon>Thermoprotei</taxon>
        <taxon>Thermofilales</taxon>
        <taxon>Thermofilaceae</taxon>
        <taxon>Thermofilum</taxon>
    </lineage>
</organism>
<reference evidence="2" key="1">
    <citation type="journal article" date="2020" name="mSystems">
        <title>Genome- and Community-Level Interaction Insights into Carbon Utilization and Element Cycling Functions of Hydrothermarchaeota in Hydrothermal Sediment.</title>
        <authorList>
            <person name="Zhou Z."/>
            <person name="Liu Y."/>
            <person name="Xu W."/>
            <person name="Pan J."/>
            <person name="Luo Z.H."/>
            <person name="Li M."/>
        </authorList>
    </citation>
    <scope>NUCLEOTIDE SEQUENCE [LARGE SCALE GENOMIC DNA]</scope>
    <source>
        <strain evidence="3">SpSt-1125</strain>
        <strain evidence="2">SpSt-25</strain>
    </source>
</reference>
<dbReference type="EMBL" id="DRZM01000089">
    <property type="protein sequence ID" value="HHP04636.1"/>
    <property type="molecule type" value="Genomic_DNA"/>
</dbReference>
<dbReference type="PANTHER" id="PTHR12746">
    <property type="entry name" value="NONSENSE-MEDIATED MRNA DECAY PROTEIN 3"/>
    <property type="match status" value="1"/>
</dbReference>
<dbReference type="GO" id="GO:0005737">
    <property type="term" value="C:cytoplasm"/>
    <property type="evidence" value="ECO:0007669"/>
    <property type="project" value="TreeGrafter"/>
</dbReference>
<feature type="domain" description="Nmd3 N-terminal" evidence="1">
    <location>
        <begin position="6"/>
        <end position="233"/>
    </location>
</feature>
<comment type="caution">
    <text evidence="2">The sequence shown here is derived from an EMBL/GenBank/DDBJ whole genome shotgun (WGS) entry which is preliminary data.</text>
</comment>
<name>A0A7C1NZJ0_THEPE</name>
<accession>A0A7C1NZJ0</accession>
<evidence type="ECO:0000259" key="1">
    <source>
        <dbReference type="Pfam" id="PF04981"/>
    </source>
</evidence>
<dbReference type="PANTHER" id="PTHR12746:SF2">
    <property type="entry name" value="60S RIBOSOMAL EXPORT PROTEIN NMD3"/>
    <property type="match status" value="1"/>
</dbReference>
<dbReference type="InterPro" id="IPR039768">
    <property type="entry name" value="Nmd3"/>
</dbReference>
<dbReference type="AlphaFoldDB" id="A0A7C1NZJ0"/>
<sequence>MVRVVCPSCGRVTDTLVGGLCPDCFRALNPLLVQKKEIRLEECRVCGAFRLGGSKWIRDAGKLEEEILRRLTSFAEIRGVVQELTLNLERNTIKLTVLGKAHEALPESYVEAHELRFKISKTICDSCLGYVSRRKTAIVQIRARGRELTRDERTVIKNTLNVLSARSASKGLDHVPVEVKEEPFGMDIYFSSSAVANEFVRMLSGRLHFDVLETSKLIGVTNSGREKHRLTIRLLLPPFKRGDIVNIDGKLFLVDGIASGKIIVRDLITFEKNTLPLSRLNLNNVHVHASKEDLEEGIVVSNDGISVYVITSSSREMLEISIKHGRQAALFTPGSRVGILRKTDEIILVPRVLSG</sequence>
<proteinExistence type="predicted"/>
<evidence type="ECO:0000313" key="3">
    <source>
        <dbReference type="EMBL" id="HHP04636.1"/>
    </source>
</evidence>
<dbReference type="InterPro" id="IPR007064">
    <property type="entry name" value="Nmd3_N"/>
</dbReference>
<dbReference type="Pfam" id="PF04981">
    <property type="entry name" value="NMD3"/>
    <property type="match status" value="1"/>
</dbReference>
<gene>
    <name evidence="3" type="ORF">ENM88_02650</name>
    <name evidence="2" type="ORF">ENP77_01035</name>
</gene>
<dbReference type="EMBL" id="DSKP01000033">
    <property type="protein sequence ID" value="HEB48369.1"/>
    <property type="molecule type" value="Genomic_DNA"/>
</dbReference>
<dbReference type="GO" id="GO:0043023">
    <property type="term" value="F:ribosomal large subunit binding"/>
    <property type="evidence" value="ECO:0007669"/>
    <property type="project" value="InterPro"/>
</dbReference>